<evidence type="ECO:0000256" key="3">
    <source>
        <dbReference type="ARBA" id="ARBA00022801"/>
    </source>
</evidence>
<proteinExistence type="inferred from homology"/>
<dbReference type="InterPro" id="IPR029058">
    <property type="entry name" value="AB_hydrolase_fold"/>
</dbReference>
<evidence type="ECO:0000313" key="8">
    <source>
        <dbReference type="EMBL" id="CAD7078545.1"/>
    </source>
</evidence>
<dbReference type="EC" id="3.1.1.1" evidence="5"/>
<dbReference type="AlphaFoldDB" id="A0A7R8UD18"/>
<keyword evidence="6" id="KW-0732">Signal</keyword>
<evidence type="ECO:0000259" key="7">
    <source>
        <dbReference type="Pfam" id="PF00135"/>
    </source>
</evidence>
<evidence type="ECO:0000256" key="4">
    <source>
        <dbReference type="ARBA" id="ARBA00023180"/>
    </source>
</evidence>
<gene>
    <name evidence="8" type="ORF">HERILL_LOCUS1806</name>
</gene>
<dbReference type="EMBL" id="LR899009">
    <property type="protein sequence ID" value="CAD7078545.1"/>
    <property type="molecule type" value="Genomic_DNA"/>
</dbReference>
<evidence type="ECO:0000256" key="2">
    <source>
        <dbReference type="ARBA" id="ARBA00022487"/>
    </source>
</evidence>
<organism evidence="8 9">
    <name type="scientific">Hermetia illucens</name>
    <name type="common">Black soldier fly</name>
    <dbReference type="NCBI Taxonomy" id="343691"/>
    <lineage>
        <taxon>Eukaryota</taxon>
        <taxon>Metazoa</taxon>
        <taxon>Ecdysozoa</taxon>
        <taxon>Arthropoda</taxon>
        <taxon>Hexapoda</taxon>
        <taxon>Insecta</taxon>
        <taxon>Pterygota</taxon>
        <taxon>Neoptera</taxon>
        <taxon>Endopterygota</taxon>
        <taxon>Diptera</taxon>
        <taxon>Brachycera</taxon>
        <taxon>Stratiomyomorpha</taxon>
        <taxon>Stratiomyidae</taxon>
        <taxon>Hermetiinae</taxon>
        <taxon>Hermetia</taxon>
    </lineage>
</organism>
<evidence type="ECO:0000256" key="1">
    <source>
        <dbReference type="ARBA" id="ARBA00005964"/>
    </source>
</evidence>
<name>A0A7R8UD18_HERIL</name>
<keyword evidence="4" id="KW-0325">Glycoprotein</keyword>
<feature type="chain" id="PRO_5031438264" description="carboxylesterase" evidence="6">
    <location>
        <begin position="25"/>
        <end position="476"/>
    </location>
</feature>
<keyword evidence="9" id="KW-1185">Reference proteome</keyword>
<evidence type="ECO:0000256" key="5">
    <source>
        <dbReference type="ARBA" id="ARBA00039155"/>
    </source>
</evidence>
<feature type="domain" description="Carboxylesterase type B" evidence="7">
    <location>
        <begin position="29"/>
        <end position="216"/>
    </location>
</feature>
<dbReference type="Proteomes" id="UP000594454">
    <property type="component" value="Chromosome 1"/>
</dbReference>
<feature type="domain" description="Carboxylesterase type B" evidence="7">
    <location>
        <begin position="227"/>
        <end position="467"/>
    </location>
</feature>
<dbReference type="InterPro" id="IPR002018">
    <property type="entry name" value="CarbesteraseB"/>
</dbReference>
<protein>
    <recommendedName>
        <fullName evidence="5">carboxylesterase</fullName>
        <ecNumber evidence="5">3.1.1.1</ecNumber>
    </recommendedName>
</protein>
<accession>A0A7R8UD18</accession>
<dbReference type="InParanoid" id="A0A7R8UD18"/>
<reference evidence="8 9" key="1">
    <citation type="submission" date="2020-11" db="EMBL/GenBank/DDBJ databases">
        <authorList>
            <person name="Wallbank WR R."/>
            <person name="Pardo Diaz C."/>
            <person name="Kozak K."/>
            <person name="Martin S."/>
            <person name="Jiggins C."/>
            <person name="Moest M."/>
            <person name="Warren A I."/>
            <person name="Generalovic N T."/>
            <person name="Byers J.R.P. K."/>
            <person name="Montejo-Kovacevich G."/>
            <person name="Yen C E."/>
        </authorList>
    </citation>
    <scope>NUCLEOTIDE SEQUENCE [LARGE SCALE GENOMIC DNA]</scope>
</reference>
<comment type="similarity">
    <text evidence="1">Belongs to the type-B carboxylesterase/lipase family.</text>
</comment>
<dbReference type="Pfam" id="PF00135">
    <property type="entry name" value="COesterase"/>
    <property type="match status" value="2"/>
</dbReference>
<dbReference type="PANTHER" id="PTHR43142:SF1">
    <property type="entry name" value="CARBOXYLIC ESTER HYDROLASE"/>
    <property type="match status" value="1"/>
</dbReference>
<evidence type="ECO:0000313" key="9">
    <source>
        <dbReference type="Proteomes" id="UP000594454"/>
    </source>
</evidence>
<dbReference type="PANTHER" id="PTHR43142">
    <property type="entry name" value="CARBOXYLIC ESTER HYDROLASE"/>
    <property type="match status" value="1"/>
</dbReference>
<dbReference type="SUPFAM" id="SSF53474">
    <property type="entry name" value="alpha/beta-Hydrolases"/>
    <property type="match status" value="1"/>
</dbReference>
<dbReference type="OrthoDB" id="19653at2759"/>
<dbReference type="GO" id="GO:0106435">
    <property type="term" value="F:carboxylesterase activity"/>
    <property type="evidence" value="ECO:0007669"/>
    <property type="project" value="UniProtKB-EC"/>
</dbReference>
<keyword evidence="2" id="KW-0719">Serine esterase</keyword>
<feature type="signal peptide" evidence="6">
    <location>
        <begin position="1"/>
        <end position="24"/>
    </location>
</feature>
<keyword evidence="3" id="KW-0378">Hydrolase</keyword>
<sequence length="476" mass="54512">MKKIRAIIVFLLMYLRFKIRQCLRKSFKTHIIQTQYGPIKGARRISCWNEPFYSYEKIPFAKPPVGNLRFKDPVPPNSWKKPLDCTKEAPMPRQVNVVMKNVEGNEDCLYLNVFTNDPDPRKPRPVMVWIYGGGFVSGTTSKNFYSPDYFMSENVVLVSIAYRVSILGFLSLKDPSLGIPGNAGLKDQIMALKWVRDNIANFGGDPNNVTVFGESAAKSGDLVKHESKLLNKEEIRNLILFASGPVIEPYVNENCVIPKHPRLMARDAWGKDVPVIIGGNSFEGLFCFPDVKKHPWKLETFKNGEYLVPLELNLDRDSAKPTLFPYLNLLSYKYFWHGLHRTLLSRAKYAKAPTFLYRFDFDSPTFNHARIICCGKRRRGVSHADDLSYLFYNAIAHDLRPGSAEYKTIKSLVGMWTQFAETGDPNIESVTTNAWQPIRNDETFKCLNISYKISFIDLPESKSLEVWDSLYEDDLI</sequence>
<dbReference type="Gene3D" id="3.40.50.1820">
    <property type="entry name" value="alpha/beta hydrolase"/>
    <property type="match status" value="2"/>
</dbReference>
<evidence type="ECO:0000256" key="6">
    <source>
        <dbReference type="SAM" id="SignalP"/>
    </source>
</evidence>